<dbReference type="PROSITE" id="PS00022">
    <property type="entry name" value="EGF_1"/>
    <property type="match status" value="1"/>
</dbReference>
<dbReference type="InterPro" id="IPR009030">
    <property type="entry name" value="Growth_fac_rcpt_cys_sf"/>
</dbReference>
<evidence type="ECO:0000259" key="2">
    <source>
        <dbReference type="PROSITE" id="PS00022"/>
    </source>
</evidence>
<dbReference type="CDD" id="cd00054">
    <property type="entry name" value="EGF_CA"/>
    <property type="match status" value="1"/>
</dbReference>
<feature type="domain" description="EGF-like" evidence="2 3">
    <location>
        <begin position="103"/>
        <end position="114"/>
    </location>
</feature>
<protein>
    <recommendedName>
        <fullName evidence="2 3">EGF-like domain-containing protein</fullName>
    </recommendedName>
</protein>
<evidence type="ECO:0000259" key="3">
    <source>
        <dbReference type="PROSITE" id="PS01186"/>
    </source>
</evidence>
<gene>
    <name evidence="4" type="ORF">MCOR_47954</name>
</gene>
<keyword evidence="1" id="KW-1133">Transmembrane helix</keyword>
<evidence type="ECO:0000256" key="1">
    <source>
        <dbReference type="SAM" id="Phobius"/>
    </source>
</evidence>
<proteinExistence type="predicted"/>
<feature type="transmembrane region" description="Helical" evidence="1">
    <location>
        <begin position="155"/>
        <end position="175"/>
    </location>
</feature>
<dbReference type="Proteomes" id="UP000507470">
    <property type="component" value="Unassembled WGS sequence"/>
</dbReference>
<evidence type="ECO:0000313" key="4">
    <source>
        <dbReference type="EMBL" id="CAC5415248.1"/>
    </source>
</evidence>
<dbReference type="SUPFAM" id="SSF57184">
    <property type="entry name" value="Growth factor receptor domain"/>
    <property type="match status" value="1"/>
</dbReference>
<dbReference type="InterPro" id="IPR000742">
    <property type="entry name" value="EGF"/>
</dbReference>
<dbReference type="AlphaFoldDB" id="A0A6J8E571"/>
<dbReference type="PROSITE" id="PS01186">
    <property type="entry name" value="EGF_2"/>
    <property type="match status" value="1"/>
</dbReference>
<dbReference type="EMBL" id="CACVKT020008391">
    <property type="protein sequence ID" value="CAC5415248.1"/>
    <property type="molecule type" value="Genomic_DNA"/>
</dbReference>
<reference evidence="4 5" key="1">
    <citation type="submission" date="2020-06" db="EMBL/GenBank/DDBJ databases">
        <authorList>
            <person name="Li R."/>
            <person name="Bekaert M."/>
        </authorList>
    </citation>
    <scope>NUCLEOTIDE SEQUENCE [LARGE SCALE GENOMIC DNA]</scope>
    <source>
        <strain evidence="5">wild</strain>
    </source>
</reference>
<dbReference type="OrthoDB" id="6096888at2759"/>
<keyword evidence="5" id="KW-1185">Reference proteome</keyword>
<accession>A0A6J8E571</accession>
<sequence>MYCLMLTAAYNVLHLSSSLSTTSKNVCPERLPPVYSHQNFSIDGYKVKCCPNFYEKDDNCEPCPAGTYGRSCELACMFGYYGNECKATCNCSQFQECNNTFGCVCKAGYTGHKCDQSITSAESIMTTIIATDFSSETIIIEKTTIKSSGPLKKEWLLYSLCIAGVIMLTALTHLLRSYKKRKSSKLRPLCNNEDVVLESTITSPFSGVYDEIDENVLTDNTQGIYVTTPSSNNEHVYFVPQESTSILTITEHVDTDYLDPVFAAEERGKLKDQMYEKDTISNCSFVSDAIVPKITENMSPSQIIENLHEYLHEVPVTVHQCIESSSGSDENAIGTEYSYVYQPLQKEGQMKSNAYEQLRMQERKTVHDATLKAVSQFMYGTSEFQPCLNQYAGSDKTINSCDGMKILKDNPSDFDKLTTGDKKHSNPFEYKESPGNYNLNNAICSQVDDNSKSNNYANPCYYKI</sequence>
<evidence type="ECO:0000313" key="5">
    <source>
        <dbReference type="Proteomes" id="UP000507470"/>
    </source>
</evidence>
<dbReference type="Gene3D" id="2.170.300.10">
    <property type="entry name" value="Tie2 ligand-binding domain superfamily"/>
    <property type="match status" value="1"/>
</dbReference>
<name>A0A6J8E571_MYTCO</name>
<organism evidence="4 5">
    <name type="scientific">Mytilus coruscus</name>
    <name type="common">Sea mussel</name>
    <dbReference type="NCBI Taxonomy" id="42192"/>
    <lineage>
        <taxon>Eukaryota</taxon>
        <taxon>Metazoa</taxon>
        <taxon>Spiralia</taxon>
        <taxon>Lophotrochozoa</taxon>
        <taxon>Mollusca</taxon>
        <taxon>Bivalvia</taxon>
        <taxon>Autobranchia</taxon>
        <taxon>Pteriomorphia</taxon>
        <taxon>Mytilida</taxon>
        <taxon>Mytiloidea</taxon>
        <taxon>Mytilidae</taxon>
        <taxon>Mytilinae</taxon>
        <taxon>Mytilus</taxon>
    </lineage>
</organism>
<keyword evidence="1" id="KW-0472">Membrane</keyword>
<keyword evidence="1" id="KW-0812">Transmembrane</keyword>